<gene>
    <name evidence="12" type="ORF">AVDCRST_MAG49-1302</name>
</gene>
<accession>A0A6J4U981</accession>
<dbReference type="GO" id="GO:0003909">
    <property type="term" value="F:DNA ligase activity"/>
    <property type="evidence" value="ECO:0007669"/>
    <property type="project" value="TreeGrafter"/>
</dbReference>
<dbReference type="Pfam" id="PF01139">
    <property type="entry name" value="RtcB"/>
    <property type="match status" value="1"/>
</dbReference>
<name>A0A6J4U981_9BACT</name>
<dbReference type="Gene3D" id="3.90.1860.10">
    <property type="entry name" value="tRNA-splicing ligase RtcB"/>
    <property type="match status" value="1"/>
</dbReference>
<feature type="binding site" evidence="11">
    <location>
        <position position="172"/>
    </location>
    <ligand>
        <name>Mn(2+)</name>
        <dbReference type="ChEBI" id="CHEBI:29035"/>
        <label>2</label>
    </ligand>
</feature>
<protein>
    <recommendedName>
        <fullName evidence="1">3'-phosphate/5'-hydroxy nucleic acid ligase</fullName>
        <ecNumber evidence="1">6.5.1.8</ecNumber>
    </recommendedName>
</protein>
<evidence type="ECO:0000256" key="6">
    <source>
        <dbReference type="ARBA" id="ARBA00023134"/>
    </source>
</evidence>
<keyword evidence="7 11" id="KW-0464">Manganese</keyword>
<evidence type="ECO:0000256" key="1">
    <source>
        <dbReference type="ARBA" id="ARBA00012726"/>
    </source>
</evidence>
<comment type="cofactor">
    <cofactor evidence="11">
        <name>Mn(2+)</name>
        <dbReference type="ChEBI" id="CHEBI:29035"/>
    </cofactor>
    <text evidence="11">Binds 2 manganese ions per subunit.</text>
</comment>
<evidence type="ECO:0000256" key="11">
    <source>
        <dbReference type="PIRSR" id="PIRSR601233-3"/>
    </source>
</evidence>
<dbReference type="PANTHER" id="PTHR43749:SF2">
    <property type="entry name" value="RNA-SPLICING LIGASE RTCB"/>
    <property type="match status" value="1"/>
</dbReference>
<feature type="binding site" evidence="10">
    <location>
        <position position="301"/>
    </location>
    <ligand>
        <name>GMP</name>
        <dbReference type="ChEBI" id="CHEBI:58115"/>
    </ligand>
</feature>
<evidence type="ECO:0000256" key="3">
    <source>
        <dbReference type="ARBA" id="ARBA00022723"/>
    </source>
</evidence>
<dbReference type="InterPro" id="IPR036025">
    <property type="entry name" value="RtcB-like_sf"/>
</dbReference>
<dbReference type="EC" id="6.5.1.8" evidence="1"/>
<evidence type="ECO:0000256" key="10">
    <source>
        <dbReference type="PIRSR" id="PIRSR601233-2"/>
    </source>
</evidence>
<reference evidence="12" key="1">
    <citation type="submission" date="2020-02" db="EMBL/GenBank/DDBJ databases">
        <authorList>
            <person name="Meier V. D."/>
        </authorList>
    </citation>
    <scope>NUCLEOTIDE SEQUENCE</scope>
    <source>
        <strain evidence="12">AVDCRST_MAG49</strain>
    </source>
</reference>
<keyword evidence="2 12" id="KW-0436">Ligase</keyword>
<feature type="binding site" evidence="11">
    <location>
        <position position="262"/>
    </location>
    <ligand>
        <name>Mn(2+)</name>
        <dbReference type="ChEBI" id="CHEBI:29035"/>
        <label>2</label>
    </ligand>
</feature>
<dbReference type="GO" id="GO:0042245">
    <property type="term" value="P:RNA repair"/>
    <property type="evidence" value="ECO:0007669"/>
    <property type="project" value="UniProtKB-KW"/>
</dbReference>
<dbReference type="AlphaFoldDB" id="A0A6J4U981"/>
<evidence type="ECO:0000256" key="8">
    <source>
        <dbReference type="ARBA" id="ARBA00047746"/>
    </source>
</evidence>
<dbReference type="GO" id="GO:0006396">
    <property type="term" value="P:RNA processing"/>
    <property type="evidence" value="ECO:0007669"/>
    <property type="project" value="InterPro"/>
</dbReference>
<dbReference type="SUPFAM" id="SSF103365">
    <property type="entry name" value="Hypothetical protein PH1602"/>
    <property type="match status" value="1"/>
</dbReference>
<feature type="binding site" evidence="10">
    <location>
        <position position="388"/>
    </location>
    <ligand>
        <name>GMP</name>
        <dbReference type="ChEBI" id="CHEBI:58115"/>
    </ligand>
</feature>
<organism evidence="12">
    <name type="scientific">uncultured Thermomicrobiales bacterium</name>
    <dbReference type="NCBI Taxonomy" id="1645740"/>
    <lineage>
        <taxon>Bacteria</taxon>
        <taxon>Pseudomonadati</taxon>
        <taxon>Thermomicrobiota</taxon>
        <taxon>Thermomicrobia</taxon>
        <taxon>Thermomicrobiales</taxon>
        <taxon>environmental samples</taxon>
    </lineage>
</organism>
<sequence length="396" mass="42637">MELIEEPGLRVPIKSWLPPTEIEPAAMEQLRNAARHPAVGSHVAVMPDCHPGFGVTIGCVFPTVGAVVPAGVGVDIGCGMCAVATGRSYAPGRMNGRFWDRWAEKVRAAVPTGFGAHRQPRAWSGLGTKLRAEALQPLLRTKAATQLGTLGGGNHFLEAQVDETGELWVMVHSGSRNTGLRIADHYRDLAHDRANATGDQVPPDLWALPLDAESGRDYLHDMGWATEFARENRYRMLEAMLEALDVDPEEVGGRAAFINIPHNFARIEEHGGSDVVVHRKGATSARAGELGIIPGSMGTSSYVVRGRGNPDSFASCSHGAGRRMGRRQARRAIDQAAFKAALAGTHTRASAGYLDEAPQAYKDVTEVVSRQADLVEIVHTLRPLVTVKGDSRAKED</sequence>
<dbReference type="InterPro" id="IPR001233">
    <property type="entry name" value="RtcB"/>
</dbReference>
<dbReference type="InterPro" id="IPR052915">
    <property type="entry name" value="RtcB-like"/>
</dbReference>
<keyword evidence="4 10" id="KW-0547">Nucleotide-binding</keyword>
<feature type="binding site" evidence="11">
    <location>
        <position position="155"/>
    </location>
    <ligand>
        <name>Mn(2+)</name>
        <dbReference type="ChEBI" id="CHEBI:29035"/>
        <label>1</label>
    </ligand>
</feature>
<feature type="binding site" evidence="10">
    <location>
        <begin position="262"/>
        <end position="263"/>
    </location>
    <ligand>
        <name>GMP</name>
        <dbReference type="ChEBI" id="CHEBI:58115"/>
    </ligand>
</feature>
<feature type="binding site" evidence="10">
    <location>
        <begin position="318"/>
        <end position="321"/>
    </location>
    <ligand>
        <name>GMP</name>
        <dbReference type="ChEBI" id="CHEBI:58115"/>
    </ligand>
</feature>
<keyword evidence="5" id="KW-0692">RNA repair</keyword>
<dbReference type="PANTHER" id="PTHR43749">
    <property type="entry name" value="RNA-SPLICING LIGASE RTCB"/>
    <property type="match status" value="1"/>
</dbReference>
<dbReference type="GO" id="GO:0005525">
    <property type="term" value="F:GTP binding"/>
    <property type="evidence" value="ECO:0007669"/>
    <property type="project" value="UniProtKB-KW"/>
</dbReference>
<dbReference type="GO" id="GO:0030145">
    <property type="term" value="F:manganese ion binding"/>
    <property type="evidence" value="ECO:0007669"/>
    <property type="project" value="TreeGrafter"/>
</dbReference>
<keyword evidence="3 11" id="KW-0479">Metal-binding</keyword>
<keyword evidence="6 10" id="KW-0342">GTP-binding</keyword>
<dbReference type="EMBL" id="CADCWG010000068">
    <property type="protein sequence ID" value="CAA9544397.1"/>
    <property type="molecule type" value="Genomic_DNA"/>
</dbReference>
<evidence type="ECO:0000256" key="9">
    <source>
        <dbReference type="PIRSR" id="PIRSR601233-1"/>
    </source>
</evidence>
<feature type="active site" description="GMP-histidine intermediate" evidence="9">
    <location>
        <position position="318"/>
    </location>
</feature>
<proteinExistence type="predicted"/>
<evidence type="ECO:0000256" key="4">
    <source>
        <dbReference type="ARBA" id="ARBA00022741"/>
    </source>
</evidence>
<feature type="binding site" evidence="10">
    <location>
        <begin position="154"/>
        <end position="158"/>
    </location>
    <ligand>
        <name>GMP</name>
        <dbReference type="ChEBI" id="CHEBI:58115"/>
    </ligand>
</feature>
<evidence type="ECO:0000313" key="12">
    <source>
        <dbReference type="EMBL" id="CAA9544397.1"/>
    </source>
</evidence>
<evidence type="ECO:0000256" key="2">
    <source>
        <dbReference type="ARBA" id="ARBA00022598"/>
    </source>
</evidence>
<evidence type="ECO:0000256" key="7">
    <source>
        <dbReference type="ARBA" id="ARBA00023211"/>
    </source>
</evidence>
<evidence type="ECO:0000256" key="5">
    <source>
        <dbReference type="ARBA" id="ARBA00022800"/>
    </source>
</evidence>
<comment type="catalytic activity">
    <reaction evidence="8">
        <text>a 3'-end 3'-phospho-ribonucleotide-RNA + a 5'-end dephospho-ribonucleoside-RNA + GTP = a ribonucleotidyl-ribonucleotide-RNA + GMP + diphosphate</text>
        <dbReference type="Rhea" id="RHEA:68076"/>
        <dbReference type="Rhea" id="RHEA-COMP:10463"/>
        <dbReference type="Rhea" id="RHEA-COMP:13936"/>
        <dbReference type="Rhea" id="RHEA-COMP:17355"/>
        <dbReference type="ChEBI" id="CHEBI:33019"/>
        <dbReference type="ChEBI" id="CHEBI:37565"/>
        <dbReference type="ChEBI" id="CHEBI:58115"/>
        <dbReference type="ChEBI" id="CHEBI:83062"/>
        <dbReference type="ChEBI" id="CHEBI:138284"/>
        <dbReference type="ChEBI" id="CHEBI:173118"/>
        <dbReference type="EC" id="6.5.1.8"/>
    </reaction>
</comment>
<feature type="binding site" evidence="10">
    <location>
        <begin position="294"/>
        <end position="297"/>
    </location>
    <ligand>
        <name>GMP</name>
        <dbReference type="ChEBI" id="CHEBI:58115"/>
    </ligand>
</feature>
<dbReference type="GO" id="GO:0006281">
    <property type="term" value="P:DNA repair"/>
    <property type="evidence" value="ECO:0007669"/>
    <property type="project" value="TreeGrafter"/>
</dbReference>
<dbReference type="GO" id="GO:0170057">
    <property type="term" value="F:RNA ligase (GTP) activity"/>
    <property type="evidence" value="ECO:0007669"/>
    <property type="project" value="UniProtKB-EC"/>
</dbReference>
<feature type="binding site" evidence="11">
    <location>
        <position position="75"/>
    </location>
    <ligand>
        <name>Mn(2+)</name>
        <dbReference type="ChEBI" id="CHEBI:29035"/>
        <label>1</label>
    </ligand>
</feature>